<reference evidence="3" key="1">
    <citation type="submission" date="2025-08" db="UniProtKB">
        <authorList>
            <consortium name="RefSeq"/>
        </authorList>
    </citation>
    <scope>IDENTIFICATION</scope>
</reference>
<dbReference type="Proteomes" id="UP000079169">
    <property type="component" value="Unplaced"/>
</dbReference>
<dbReference type="GeneID" id="103508235"/>
<dbReference type="RefSeq" id="XP_008470988.1">
    <property type="nucleotide sequence ID" value="XM_008472766.3"/>
</dbReference>
<dbReference type="PaxDb" id="121845-A0A1S3CZI3"/>
<dbReference type="KEGG" id="dci:103508235"/>
<gene>
    <name evidence="3" type="primary">LOC103508235</name>
</gene>
<protein>
    <submittedName>
        <fullName evidence="3">Uncharacterized protein LOC103508235</fullName>
    </submittedName>
</protein>
<evidence type="ECO:0000313" key="3">
    <source>
        <dbReference type="RefSeq" id="XP_008470988.1"/>
    </source>
</evidence>
<keyword evidence="2" id="KW-1185">Reference proteome</keyword>
<evidence type="ECO:0000313" key="2">
    <source>
        <dbReference type="Proteomes" id="UP000079169"/>
    </source>
</evidence>
<organism evidence="2 3">
    <name type="scientific">Diaphorina citri</name>
    <name type="common">Asian citrus psyllid</name>
    <dbReference type="NCBI Taxonomy" id="121845"/>
    <lineage>
        <taxon>Eukaryota</taxon>
        <taxon>Metazoa</taxon>
        <taxon>Ecdysozoa</taxon>
        <taxon>Arthropoda</taxon>
        <taxon>Hexapoda</taxon>
        <taxon>Insecta</taxon>
        <taxon>Pterygota</taxon>
        <taxon>Neoptera</taxon>
        <taxon>Paraneoptera</taxon>
        <taxon>Hemiptera</taxon>
        <taxon>Sternorrhyncha</taxon>
        <taxon>Psylloidea</taxon>
        <taxon>Psyllidae</taxon>
        <taxon>Diaphorininae</taxon>
        <taxon>Diaphorina</taxon>
    </lineage>
</organism>
<accession>A0A1S3CZI3</accession>
<dbReference type="AlphaFoldDB" id="A0A1S3CZI3"/>
<feature type="region of interest" description="Disordered" evidence="1">
    <location>
        <begin position="30"/>
        <end position="60"/>
    </location>
</feature>
<proteinExistence type="predicted"/>
<name>A0A1S3CZI3_DIACI</name>
<sequence length="156" mass="16516">MDVHHSARALGHLDLASAALEHALDLGHSSESSCSCSSSSDESGESFVLPPPTSVLPPLPKPKVKFADTVTHIRVPVPGPSVVTNNVPSSSTHFNGNLGIPLTPPSTSARPQPNHITPTSQIIPSTSKHIVYQTPLPIKFDEEEAKKIKVVHFGVV</sequence>
<feature type="compositionally biased region" description="Pro residues" evidence="1">
    <location>
        <begin position="49"/>
        <end position="60"/>
    </location>
</feature>
<evidence type="ECO:0000256" key="1">
    <source>
        <dbReference type="SAM" id="MobiDB-lite"/>
    </source>
</evidence>
<feature type="compositionally biased region" description="Low complexity" evidence="1">
    <location>
        <begin position="30"/>
        <end position="48"/>
    </location>
</feature>